<keyword evidence="2" id="KW-0560">Oxidoreductase</keyword>
<dbReference type="EMBL" id="CP119108">
    <property type="protein sequence ID" value="WEG10131.1"/>
    <property type="molecule type" value="Genomic_DNA"/>
</dbReference>
<evidence type="ECO:0000313" key="6">
    <source>
        <dbReference type="EMBL" id="WEG10131.1"/>
    </source>
</evidence>
<evidence type="ECO:0000259" key="4">
    <source>
        <dbReference type="Pfam" id="PF03446"/>
    </source>
</evidence>
<reference evidence="6 7" key="1">
    <citation type="submission" date="2023-03" db="EMBL/GenBank/DDBJ databases">
        <title>Genome sequence of Microbacterium sp. KACC 23027.</title>
        <authorList>
            <person name="Kim S."/>
            <person name="Heo J."/>
            <person name="Kwon S.-W."/>
        </authorList>
    </citation>
    <scope>NUCLEOTIDE SEQUENCE [LARGE SCALE GENOMIC DNA]</scope>
    <source>
        <strain evidence="6 7">KACC 23027</strain>
    </source>
</reference>
<evidence type="ECO:0000313" key="7">
    <source>
        <dbReference type="Proteomes" id="UP001214553"/>
    </source>
</evidence>
<dbReference type="SUPFAM" id="SSF48179">
    <property type="entry name" value="6-phosphogluconate dehydrogenase C-terminal domain-like"/>
    <property type="match status" value="1"/>
</dbReference>
<accession>A0ABY8C108</accession>
<comment type="similarity">
    <text evidence="1">Belongs to the HIBADH-related family.</text>
</comment>
<evidence type="ECO:0000256" key="3">
    <source>
        <dbReference type="ARBA" id="ARBA00023027"/>
    </source>
</evidence>
<dbReference type="InterPro" id="IPR008927">
    <property type="entry name" value="6-PGluconate_DH-like_C_sf"/>
</dbReference>
<dbReference type="Pfam" id="PF03446">
    <property type="entry name" value="NAD_binding_2"/>
    <property type="match status" value="1"/>
</dbReference>
<dbReference type="InterPro" id="IPR036291">
    <property type="entry name" value="NAD(P)-bd_dom_sf"/>
</dbReference>
<keyword evidence="7" id="KW-1185">Reference proteome</keyword>
<feature type="domain" description="3-hydroxyisobutyrate dehydrogenase-like NAD-binding" evidence="5">
    <location>
        <begin position="166"/>
        <end position="291"/>
    </location>
</feature>
<keyword evidence="3" id="KW-0520">NAD</keyword>
<dbReference type="Gene3D" id="3.40.50.720">
    <property type="entry name" value="NAD(P)-binding Rossmann-like Domain"/>
    <property type="match status" value="1"/>
</dbReference>
<dbReference type="Proteomes" id="UP001214553">
    <property type="component" value="Chromosome"/>
</dbReference>
<name>A0ABY8C108_9MICO</name>
<dbReference type="PANTHER" id="PTHR22981">
    <property type="entry name" value="3-HYDROXYISOBUTYRATE DEHYDROGENASE-RELATED"/>
    <property type="match status" value="1"/>
</dbReference>
<dbReference type="InterPro" id="IPR015815">
    <property type="entry name" value="HIBADH-related"/>
</dbReference>
<dbReference type="PIRSF" id="PIRSF000103">
    <property type="entry name" value="HIBADH"/>
    <property type="match status" value="1"/>
</dbReference>
<dbReference type="SUPFAM" id="SSF51735">
    <property type="entry name" value="NAD(P)-binding Rossmann-fold domains"/>
    <property type="match status" value="1"/>
</dbReference>
<dbReference type="RefSeq" id="WP_275279453.1">
    <property type="nucleotide sequence ID" value="NZ_CP119108.1"/>
</dbReference>
<protein>
    <submittedName>
        <fullName evidence="6">NAD(P)-dependent oxidoreductase</fullName>
    </submittedName>
</protein>
<dbReference type="InterPro" id="IPR013328">
    <property type="entry name" value="6PGD_dom2"/>
</dbReference>
<organism evidence="6 7">
    <name type="scientific">Microbacterium horticulturae</name>
    <dbReference type="NCBI Taxonomy" id="3028316"/>
    <lineage>
        <taxon>Bacteria</taxon>
        <taxon>Bacillati</taxon>
        <taxon>Actinomycetota</taxon>
        <taxon>Actinomycetes</taxon>
        <taxon>Micrococcales</taxon>
        <taxon>Microbacteriaceae</taxon>
        <taxon>Microbacterium</taxon>
    </lineage>
</organism>
<sequence>MSTIAWIGLGHMGAPMSGNLVAAGHTVRGYDISPACVEAAAARGVTAVASAAEALEGADACFTSLPMPAHVRSVYDGPDGIWAHASTDTLLLDTSTVDVETSRWCHDESTARGFTFVDSPVSGGTAGAEAHSLAFMLGGAPADLERAKAFVEPMAGAVILCGEATAGIASKLVNNMMLFVSALGVAEGSQLAEQLGLDPKVFWSVANAASGQSWPQRTWYPVPGVVTTGSADKNFDATFSLDLARKDCSLALQAGAAAGLHLPAAELALSQFEQLVGEGLGAKDTMLITKLVTADGSLRGYDPSLDGR</sequence>
<feature type="domain" description="6-phosphogluconate dehydrogenase NADP-binding" evidence="4">
    <location>
        <begin position="3"/>
        <end position="160"/>
    </location>
</feature>
<gene>
    <name evidence="6" type="ORF">PU630_06150</name>
</gene>
<dbReference type="Gene3D" id="1.10.1040.10">
    <property type="entry name" value="N-(1-d-carboxylethyl)-l-norvaline Dehydrogenase, domain 2"/>
    <property type="match status" value="1"/>
</dbReference>
<evidence type="ECO:0000259" key="5">
    <source>
        <dbReference type="Pfam" id="PF14833"/>
    </source>
</evidence>
<dbReference type="InterPro" id="IPR029154">
    <property type="entry name" value="HIBADH-like_NADP-bd"/>
</dbReference>
<evidence type="ECO:0000256" key="1">
    <source>
        <dbReference type="ARBA" id="ARBA00009080"/>
    </source>
</evidence>
<dbReference type="Pfam" id="PF14833">
    <property type="entry name" value="NAD_binding_11"/>
    <property type="match status" value="1"/>
</dbReference>
<proteinExistence type="inferred from homology"/>
<evidence type="ECO:0000256" key="2">
    <source>
        <dbReference type="ARBA" id="ARBA00023002"/>
    </source>
</evidence>
<dbReference type="PANTHER" id="PTHR22981:SF7">
    <property type="entry name" value="3-HYDROXYISOBUTYRATE DEHYDROGENASE, MITOCHONDRIAL"/>
    <property type="match status" value="1"/>
</dbReference>
<dbReference type="InterPro" id="IPR006115">
    <property type="entry name" value="6PGDH_NADP-bd"/>
</dbReference>